<keyword evidence="3" id="KW-1185">Reference proteome</keyword>
<accession>A0AAP2DTR7</accession>
<gene>
    <name evidence="2" type="ORF">KK083_29540</name>
</gene>
<name>A0AAP2DTR7_9BACT</name>
<dbReference type="InterPro" id="IPR013766">
    <property type="entry name" value="Thioredoxin_domain"/>
</dbReference>
<dbReference type="CDD" id="cd02966">
    <property type="entry name" value="TlpA_like_family"/>
    <property type="match status" value="1"/>
</dbReference>
<dbReference type="PROSITE" id="PS51352">
    <property type="entry name" value="THIOREDOXIN_2"/>
    <property type="match status" value="1"/>
</dbReference>
<dbReference type="RefSeq" id="WP_254169757.1">
    <property type="nucleotide sequence ID" value="NZ_JAHESF010000056.1"/>
</dbReference>
<dbReference type="EMBL" id="JAHESF010000056">
    <property type="protein sequence ID" value="MBT1701072.1"/>
    <property type="molecule type" value="Genomic_DNA"/>
</dbReference>
<evidence type="ECO:0000313" key="3">
    <source>
        <dbReference type="Proteomes" id="UP001319200"/>
    </source>
</evidence>
<dbReference type="InterPro" id="IPR000866">
    <property type="entry name" value="AhpC/TSA"/>
</dbReference>
<dbReference type="Pfam" id="PF00578">
    <property type="entry name" value="AhpC-TSA"/>
    <property type="match status" value="1"/>
</dbReference>
<protein>
    <submittedName>
        <fullName evidence="2">TlpA family protein disulfide reductase</fullName>
    </submittedName>
</protein>
<proteinExistence type="predicted"/>
<dbReference type="AlphaFoldDB" id="A0AAP2DTR7"/>
<dbReference type="PANTHER" id="PTHR42852:SF13">
    <property type="entry name" value="PROTEIN DIPZ"/>
    <property type="match status" value="1"/>
</dbReference>
<dbReference type="SUPFAM" id="SSF52833">
    <property type="entry name" value="Thioredoxin-like"/>
    <property type="match status" value="1"/>
</dbReference>
<dbReference type="GO" id="GO:0016209">
    <property type="term" value="F:antioxidant activity"/>
    <property type="evidence" value="ECO:0007669"/>
    <property type="project" value="InterPro"/>
</dbReference>
<sequence>MKKNIIAMIMSCVVFGAAAQKAEVVKLDKLQQIMETKSDKIRVINFWATWCAPCIKELPLFEKLHAERSDVKVTLVSMDLDLDPNPEKVYKFLDRKKLQSEVLLLNEQNANSWIGKIDKSWSGALPATIVINPKTGQRKFIERQLHEGDLEKLIAEVQ</sequence>
<dbReference type="PANTHER" id="PTHR42852">
    <property type="entry name" value="THIOL:DISULFIDE INTERCHANGE PROTEIN DSBE"/>
    <property type="match status" value="1"/>
</dbReference>
<dbReference type="Proteomes" id="UP001319200">
    <property type="component" value="Unassembled WGS sequence"/>
</dbReference>
<evidence type="ECO:0000313" key="2">
    <source>
        <dbReference type="EMBL" id="MBT1701072.1"/>
    </source>
</evidence>
<dbReference type="InterPro" id="IPR036249">
    <property type="entry name" value="Thioredoxin-like_sf"/>
</dbReference>
<feature type="domain" description="Thioredoxin" evidence="1">
    <location>
        <begin position="6"/>
        <end position="158"/>
    </location>
</feature>
<organism evidence="2 3">
    <name type="scientific">Chryseosolibacter histidini</name>
    <dbReference type="NCBI Taxonomy" id="2782349"/>
    <lineage>
        <taxon>Bacteria</taxon>
        <taxon>Pseudomonadati</taxon>
        <taxon>Bacteroidota</taxon>
        <taxon>Cytophagia</taxon>
        <taxon>Cytophagales</taxon>
        <taxon>Chryseotaleaceae</taxon>
        <taxon>Chryseosolibacter</taxon>
    </lineage>
</organism>
<evidence type="ECO:0000259" key="1">
    <source>
        <dbReference type="PROSITE" id="PS51352"/>
    </source>
</evidence>
<dbReference type="Gene3D" id="3.40.30.10">
    <property type="entry name" value="Glutaredoxin"/>
    <property type="match status" value="1"/>
</dbReference>
<dbReference type="GO" id="GO:0016491">
    <property type="term" value="F:oxidoreductase activity"/>
    <property type="evidence" value="ECO:0007669"/>
    <property type="project" value="InterPro"/>
</dbReference>
<reference evidence="2 3" key="1">
    <citation type="submission" date="2021-05" db="EMBL/GenBank/DDBJ databases">
        <title>A Polyphasic approach of four new species of the genus Ohtaekwangia: Ohtaekwangia histidinii sp. nov., Ohtaekwangia cretensis sp. nov., Ohtaekwangia indiensis sp. nov., Ohtaekwangia reichenbachii sp. nov. from diverse environment.</title>
        <authorList>
            <person name="Octaviana S."/>
        </authorList>
    </citation>
    <scope>NUCLEOTIDE SEQUENCE [LARGE SCALE GENOMIC DNA]</scope>
    <source>
        <strain evidence="2 3">PWU4</strain>
    </source>
</reference>
<dbReference type="InterPro" id="IPR050553">
    <property type="entry name" value="Thioredoxin_ResA/DsbE_sf"/>
</dbReference>
<comment type="caution">
    <text evidence="2">The sequence shown here is derived from an EMBL/GenBank/DDBJ whole genome shotgun (WGS) entry which is preliminary data.</text>
</comment>